<accession>X6M9K6</accession>
<reference evidence="1 2" key="1">
    <citation type="journal article" date="2013" name="Curr. Biol.">
        <title>The Genome of the Foraminiferan Reticulomyxa filosa.</title>
        <authorList>
            <person name="Glockner G."/>
            <person name="Hulsmann N."/>
            <person name="Schleicher M."/>
            <person name="Noegel A.A."/>
            <person name="Eichinger L."/>
            <person name="Gallinger C."/>
            <person name="Pawlowski J."/>
            <person name="Sierra R."/>
            <person name="Euteneuer U."/>
            <person name="Pillet L."/>
            <person name="Moustafa A."/>
            <person name="Platzer M."/>
            <person name="Groth M."/>
            <person name="Szafranski K."/>
            <person name="Schliwa M."/>
        </authorList>
    </citation>
    <scope>NUCLEOTIDE SEQUENCE [LARGE SCALE GENOMIC DNA]</scope>
</reference>
<keyword evidence="2" id="KW-1185">Reference proteome</keyword>
<proteinExistence type="predicted"/>
<dbReference type="PROSITE" id="PS51257">
    <property type="entry name" value="PROKAR_LIPOPROTEIN"/>
    <property type="match status" value="1"/>
</dbReference>
<comment type="caution">
    <text evidence="1">The sequence shown here is derived from an EMBL/GenBank/DDBJ whole genome shotgun (WGS) entry which is preliminary data.</text>
</comment>
<dbReference type="EMBL" id="ASPP01023243">
    <property type="protein sequence ID" value="ETO10688.1"/>
    <property type="molecule type" value="Genomic_DNA"/>
</dbReference>
<sequence length="144" mass="17606">MNLHNNKKIKKRLEIFGNSNLVQINNVICSCLKREFFMRKFKHFSSSYLKRKIKMFRMKNTLSNEKRASVRPTLSEEEETQKIITYWIRVLHIKFGWIHEFDKLVVKYVMFFSFNLTEIKIFNNLFVFIIDNHYFNIGCHHIYD</sequence>
<dbReference type="AlphaFoldDB" id="X6M9K6"/>
<protein>
    <submittedName>
        <fullName evidence="1">Uncharacterized protein</fullName>
    </submittedName>
</protein>
<evidence type="ECO:0000313" key="1">
    <source>
        <dbReference type="EMBL" id="ETO10688.1"/>
    </source>
</evidence>
<organism evidence="1 2">
    <name type="scientific">Reticulomyxa filosa</name>
    <dbReference type="NCBI Taxonomy" id="46433"/>
    <lineage>
        <taxon>Eukaryota</taxon>
        <taxon>Sar</taxon>
        <taxon>Rhizaria</taxon>
        <taxon>Retaria</taxon>
        <taxon>Foraminifera</taxon>
        <taxon>Monothalamids</taxon>
        <taxon>Reticulomyxidae</taxon>
        <taxon>Reticulomyxa</taxon>
    </lineage>
</organism>
<evidence type="ECO:0000313" key="2">
    <source>
        <dbReference type="Proteomes" id="UP000023152"/>
    </source>
</evidence>
<gene>
    <name evidence="1" type="ORF">RFI_26690</name>
</gene>
<dbReference type="Proteomes" id="UP000023152">
    <property type="component" value="Unassembled WGS sequence"/>
</dbReference>
<name>X6M9K6_RETFI</name>